<comment type="caution">
    <text evidence="4">The sequence shown here is derived from an EMBL/GenBank/DDBJ whole genome shotgun (WGS) entry which is preliminary data.</text>
</comment>
<keyword evidence="2" id="KW-0813">Transport</keyword>
<dbReference type="InterPro" id="IPR026847">
    <property type="entry name" value="VPS13"/>
</dbReference>
<evidence type="ECO:0000313" key="5">
    <source>
        <dbReference type="Proteomes" id="UP001153148"/>
    </source>
</evidence>
<comment type="similarity">
    <text evidence="1">Belongs to the VPS13 family.</text>
</comment>
<accession>A0ABN7PDF4</accession>
<sequence length="63" mass="7039">MVFESIVADLLNRFLGDYVENLDQSQLKIGIWGGDVVLQDLHLKETALDDLELPVKTVFGHLG</sequence>
<dbReference type="Proteomes" id="UP001153148">
    <property type="component" value="Unassembled WGS sequence"/>
</dbReference>
<dbReference type="EMBL" id="CAJPIN010027422">
    <property type="protein sequence ID" value="CAG2063571.1"/>
    <property type="molecule type" value="Genomic_DNA"/>
</dbReference>
<dbReference type="Pfam" id="PF12624">
    <property type="entry name" value="VPS13_N"/>
    <property type="match status" value="1"/>
</dbReference>
<protein>
    <recommendedName>
        <fullName evidence="3">Chorein N-terminal domain-containing protein</fullName>
    </recommendedName>
</protein>
<organism evidence="4 5">
    <name type="scientific">Timema podura</name>
    <name type="common">Walking stick</name>
    <dbReference type="NCBI Taxonomy" id="61482"/>
    <lineage>
        <taxon>Eukaryota</taxon>
        <taxon>Metazoa</taxon>
        <taxon>Ecdysozoa</taxon>
        <taxon>Arthropoda</taxon>
        <taxon>Hexapoda</taxon>
        <taxon>Insecta</taxon>
        <taxon>Pterygota</taxon>
        <taxon>Neoptera</taxon>
        <taxon>Polyneoptera</taxon>
        <taxon>Phasmatodea</taxon>
        <taxon>Timematodea</taxon>
        <taxon>Timematoidea</taxon>
        <taxon>Timematidae</taxon>
        <taxon>Timema</taxon>
    </lineage>
</organism>
<dbReference type="PANTHER" id="PTHR16166">
    <property type="entry name" value="VACUOLAR PROTEIN SORTING-ASSOCIATED PROTEIN VPS13"/>
    <property type="match status" value="1"/>
</dbReference>
<keyword evidence="5" id="KW-1185">Reference proteome</keyword>
<evidence type="ECO:0000256" key="1">
    <source>
        <dbReference type="ARBA" id="ARBA00006545"/>
    </source>
</evidence>
<name>A0ABN7PDF4_TIMPD</name>
<feature type="non-terminal residue" evidence="4">
    <location>
        <position position="63"/>
    </location>
</feature>
<gene>
    <name evidence="4" type="ORF">TPAB3V08_LOCUS10518</name>
</gene>
<evidence type="ECO:0000259" key="3">
    <source>
        <dbReference type="Pfam" id="PF12624"/>
    </source>
</evidence>
<evidence type="ECO:0000313" key="4">
    <source>
        <dbReference type="EMBL" id="CAG2063571.1"/>
    </source>
</evidence>
<reference evidence="4" key="1">
    <citation type="submission" date="2021-03" db="EMBL/GenBank/DDBJ databases">
        <authorList>
            <person name="Tran Van P."/>
        </authorList>
    </citation>
    <scope>NUCLEOTIDE SEQUENCE</scope>
</reference>
<dbReference type="InterPro" id="IPR026854">
    <property type="entry name" value="VPS13_N"/>
</dbReference>
<dbReference type="PANTHER" id="PTHR16166:SF93">
    <property type="entry name" value="INTERMEMBRANE LIPID TRANSFER PROTEIN VPS13"/>
    <property type="match status" value="1"/>
</dbReference>
<feature type="domain" description="Chorein N-terminal" evidence="3">
    <location>
        <begin position="2"/>
        <end position="63"/>
    </location>
</feature>
<evidence type="ECO:0000256" key="2">
    <source>
        <dbReference type="ARBA" id="ARBA00022448"/>
    </source>
</evidence>
<proteinExistence type="inferred from homology"/>